<keyword evidence="2" id="KW-1185">Reference proteome</keyword>
<dbReference type="AlphaFoldDB" id="A0A919SCU0"/>
<protein>
    <submittedName>
        <fullName evidence="1">Uncharacterized protein</fullName>
    </submittedName>
</protein>
<accession>A0A919SCU0</accession>
<gene>
    <name evidence="1" type="ORF">Aau02nite_32710</name>
</gene>
<dbReference type="Proteomes" id="UP000681340">
    <property type="component" value="Unassembled WGS sequence"/>
</dbReference>
<name>A0A919SCU0_9ACTN</name>
<dbReference type="EMBL" id="BOQL01000026">
    <property type="protein sequence ID" value="GIM68660.1"/>
    <property type="molecule type" value="Genomic_DNA"/>
</dbReference>
<evidence type="ECO:0000313" key="2">
    <source>
        <dbReference type="Proteomes" id="UP000681340"/>
    </source>
</evidence>
<comment type="caution">
    <text evidence="1">The sequence shown here is derived from an EMBL/GenBank/DDBJ whole genome shotgun (WGS) entry which is preliminary data.</text>
</comment>
<proteinExistence type="predicted"/>
<evidence type="ECO:0000313" key="1">
    <source>
        <dbReference type="EMBL" id="GIM68660.1"/>
    </source>
</evidence>
<organism evidence="1 2">
    <name type="scientific">Actinoplanes auranticolor</name>
    <dbReference type="NCBI Taxonomy" id="47988"/>
    <lineage>
        <taxon>Bacteria</taxon>
        <taxon>Bacillati</taxon>
        <taxon>Actinomycetota</taxon>
        <taxon>Actinomycetes</taxon>
        <taxon>Micromonosporales</taxon>
        <taxon>Micromonosporaceae</taxon>
        <taxon>Actinoplanes</taxon>
    </lineage>
</organism>
<sequence length="111" mass="12069">MGDADPHIHVDVKFNADVTARNILASTFGLAADLPPTVTTGCGLRVPHAMTSAHPENVTCLACRDFAHRHHLHLADQLEHLSRMPGTAVTPDQALAAATRYRDLARRFARP</sequence>
<reference evidence="1" key="1">
    <citation type="submission" date="2021-03" db="EMBL/GenBank/DDBJ databases">
        <title>Whole genome shotgun sequence of Actinoplanes auranticolor NBRC 12245.</title>
        <authorList>
            <person name="Komaki H."/>
            <person name="Tamura T."/>
        </authorList>
    </citation>
    <scope>NUCLEOTIDE SEQUENCE</scope>
    <source>
        <strain evidence="1">NBRC 12245</strain>
    </source>
</reference>
<dbReference type="RefSeq" id="WP_212989257.1">
    <property type="nucleotide sequence ID" value="NZ_BAABEA010000008.1"/>
</dbReference>